<proteinExistence type="predicted"/>
<dbReference type="Proteomes" id="UP000000249">
    <property type="component" value="Chromosome 1"/>
</dbReference>
<accession>A0A0H3AJ97</accession>
<dbReference type="SMR" id="A0A0H3AJ97"/>
<dbReference type="RefSeq" id="WP_001278803.1">
    <property type="nucleotide sequence ID" value="NC_009457.1"/>
</dbReference>
<dbReference type="PATRIC" id="fig|345073.21.peg.1853"/>
<dbReference type="KEGG" id="vco:VC0395_A1397"/>
<dbReference type="EMBL" id="CP000627">
    <property type="protein sequence ID" value="ABQ20602.1"/>
    <property type="molecule type" value="Genomic_DNA"/>
</dbReference>
<evidence type="ECO:0000313" key="2">
    <source>
        <dbReference type="EMBL" id="ABQ20602.1"/>
    </source>
</evidence>
<feature type="coiled-coil region" evidence="1">
    <location>
        <begin position="169"/>
        <end position="207"/>
    </location>
</feature>
<dbReference type="KEGG" id="vcr:VC395_1915"/>
<dbReference type="eggNOG" id="ENOG502ZIS3">
    <property type="taxonomic scope" value="Bacteria"/>
</dbReference>
<protein>
    <submittedName>
        <fullName evidence="2">Uncharacterized protein</fullName>
    </submittedName>
</protein>
<keyword evidence="1" id="KW-0175">Coiled coil</keyword>
<organism evidence="2 3">
    <name type="scientific">Vibrio cholerae serotype O1 (strain ATCC 39541 / Classical Ogawa 395 / O395)</name>
    <dbReference type="NCBI Taxonomy" id="345073"/>
    <lineage>
        <taxon>Bacteria</taxon>
        <taxon>Pseudomonadati</taxon>
        <taxon>Pseudomonadota</taxon>
        <taxon>Gammaproteobacteria</taxon>
        <taxon>Vibrionales</taxon>
        <taxon>Vibrionaceae</taxon>
        <taxon>Vibrio</taxon>
    </lineage>
</organism>
<evidence type="ECO:0000256" key="1">
    <source>
        <dbReference type="SAM" id="Coils"/>
    </source>
</evidence>
<dbReference type="OrthoDB" id="8564384at2"/>
<sequence length="323" mass="35542">MSDELKQLMTAQQALSDAQELNAAEALTISQSEGTKLGEAVDLGALLGRAQMAERLSKITDAVSLSTLKEIKESKKYKALKGITFSKSSTVGSNLVVLKGTWEEFCEIYGSSKSTVDERLKNLDVFGAQALESMSAIGMTTRDLRRLRQLPQEDLTAIVEGEVVKVQDRDEALEIIEELSAKHRQEKQALQSEVTKLTQEKQSNERLLADKDKKINDLSKKLDTPLSPAQARQKEEELNSKLLDQLNVATLAVDSGLARLFDAIQTIHDNPHPTDIDAACENALFHTLERLLALSADLGISAHVLSHLEQWHAENGLFLGNEG</sequence>
<gene>
    <name evidence="2" type="ordered locus">VC0395_A1397</name>
</gene>
<reference evidence="2 3" key="1">
    <citation type="submission" date="2007-03" db="EMBL/GenBank/DDBJ databases">
        <authorList>
            <person name="Heidelberg J."/>
        </authorList>
    </citation>
    <scope>NUCLEOTIDE SEQUENCE [LARGE SCALE GENOMIC DNA]</scope>
    <source>
        <strain evidence="3">ATCC 39541 / Classical Ogawa 395 / O395</strain>
    </source>
</reference>
<dbReference type="AlphaFoldDB" id="A0A0H3AJ97"/>
<evidence type="ECO:0000313" key="3">
    <source>
        <dbReference type="Proteomes" id="UP000000249"/>
    </source>
</evidence>
<name>A0A0H3AJ97_VIBC3</name>